<dbReference type="Gene3D" id="2.60.40.10">
    <property type="entry name" value="Immunoglobulins"/>
    <property type="match status" value="1"/>
</dbReference>
<dbReference type="PROSITE" id="PS50093">
    <property type="entry name" value="PKD"/>
    <property type="match status" value="1"/>
</dbReference>
<evidence type="ECO:0000313" key="3">
    <source>
        <dbReference type="Proteomes" id="UP001501771"/>
    </source>
</evidence>
<proteinExistence type="predicted"/>
<dbReference type="InterPro" id="IPR022409">
    <property type="entry name" value="PKD/Chitinase_dom"/>
</dbReference>
<dbReference type="Proteomes" id="UP001501771">
    <property type="component" value="Unassembled WGS sequence"/>
</dbReference>
<evidence type="ECO:0000259" key="1">
    <source>
        <dbReference type="PROSITE" id="PS50093"/>
    </source>
</evidence>
<dbReference type="RefSeq" id="WP_344156413.1">
    <property type="nucleotide sequence ID" value="NZ_BAAAQR010000014.1"/>
</dbReference>
<dbReference type="CDD" id="cd00146">
    <property type="entry name" value="PKD"/>
    <property type="match status" value="1"/>
</dbReference>
<dbReference type="InterPro" id="IPR035986">
    <property type="entry name" value="PKD_dom_sf"/>
</dbReference>
<name>A0ABN3A4T6_9ACTN</name>
<protein>
    <recommendedName>
        <fullName evidence="1">PKD domain-containing protein</fullName>
    </recommendedName>
</protein>
<organism evidence="2 3">
    <name type="scientific">Nocardioides koreensis</name>
    <dbReference type="NCBI Taxonomy" id="433651"/>
    <lineage>
        <taxon>Bacteria</taxon>
        <taxon>Bacillati</taxon>
        <taxon>Actinomycetota</taxon>
        <taxon>Actinomycetes</taxon>
        <taxon>Propionibacteriales</taxon>
        <taxon>Nocardioidaceae</taxon>
        <taxon>Nocardioides</taxon>
    </lineage>
</organism>
<comment type="caution">
    <text evidence="2">The sequence shown here is derived from an EMBL/GenBank/DDBJ whole genome shotgun (WGS) entry which is preliminary data.</text>
</comment>
<dbReference type="InterPro" id="IPR000601">
    <property type="entry name" value="PKD_dom"/>
</dbReference>
<gene>
    <name evidence="2" type="ORF">GCM10009844_39040</name>
</gene>
<keyword evidence="3" id="KW-1185">Reference proteome</keyword>
<dbReference type="EMBL" id="BAAAQR010000014">
    <property type="protein sequence ID" value="GAA2153921.1"/>
    <property type="molecule type" value="Genomic_DNA"/>
</dbReference>
<dbReference type="Pfam" id="PF18911">
    <property type="entry name" value="PKD_4"/>
    <property type="match status" value="1"/>
</dbReference>
<accession>A0ABN3A4T6</accession>
<reference evidence="2 3" key="1">
    <citation type="journal article" date="2019" name="Int. J. Syst. Evol. Microbiol.">
        <title>The Global Catalogue of Microorganisms (GCM) 10K type strain sequencing project: providing services to taxonomists for standard genome sequencing and annotation.</title>
        <authorList>
            <consortium name="The Broad Institute Genomics Platform"/>
            <consortium name="The Broad Institute Genome Sequencing Center for Infectious Disease"/>
            <person name="Wu L."/>
            <person name="Ma J."/>
        </authorList>
    </citation>
    <scope>NUCLEOTIDE SEQUENCE [LARGE SCALE GENOMIC DNA]</scope>
    <source>
        <strain evidence="2 3">JCM 16022</strain>
    </source>
</reference>
<sequence>MWFNADQEKTPIIAPLMSVEQSFDGRTVTMEVAATPGPGRRIVGYIWEFVDGAITRGSDLRTVQHTYTEPGEYLVSVAVKDDKGCWGVGHGSTTVVVE</sequence>
<dbReference type="SMART" id="SM00089">
    <property type="entry name" value="PKD"/>
    <property type="match status" value="1"/>
</dbReference>
<dbReference type="InterPro" id="IPR013783">
    <property type="entry name" value="Ig-like_fold"/>
</dbReference>
<dbReference type="SUPFAM" id="SSF49299">
    <property type="entry name" value="PKD domain"/>
    <property type="match status" value="1"/>
</dbReference>
<evidence type="ECO:0000313" key="2">
    <source>
        <dbReference type="EMBL" id="GAA2153921.1"/>
    </source>
</evidence>
<feature type="domain" description="PKD" evidence="1">
    <location>
        <begin position="11"/>
        <end position="98"/>
    </location>
</feature>